<dbReference type="Gene3D" id="2.30.42.10">
    <property type="match status" value="2"/>
</dbReference>
<comment type="catalytic activity">
    <reaction evidence="1">
        <text>Acts on substrates that are at least partially unfolded. The cleavage site P1 residue is normally between a pair of hydrophobic residues, such as Val-|-Val.</text>
        <dbReference type="EC" id="3.4.21.107"/>
    </reaction>
</comment>
<dbReference type="PROSITE" id="PS50106">
    <property type="entry name" value="PDZ"/>
    <property type="match status" value="2"/>
</dbReference>
<dbReference type="Gene3D" id="2.40.10.120">
    <property type="match status" value="1"/>
</dbReference>
<dbReference type="AlphaFoldDB" id="A0A520MPG2"/>
<keyword evidence="13" id="KW-0346">Stress response</keyword>
<feature type="active site" description="Charge relay system" evidence="15">
    <location>
        <position position="189"/>
    </location>
</feature>
<evidence type="ECO:0000256" key="6">
    <source>
        <dbReference type="ARBA" id="ARBA00013958"/>
    </source>
</evidence>
<dbReference type="NCBIfam" id="TIGR02037">
    <property type="entry name" value="degP_htrA_DO"/>
    <property type="match status" value="1"/>
</dbReference>
<evidence type="ECO:0000256" key="3">
    <source>
        <dbReference type="ARBA" id="ARBA00004418"/>
    </source>
</evidence>
<dbReference type="Pfam" id="PF13180">
    <property type="entry name" value="PDZ_2"/>
    <property type="match status" value="2"/>
</dbReference>
<protein>
    <recommendedName>
        <fullName evidence="6">Probable periplasmic serine endoprotease DegP-like</fullName>
        <ecNumber evidence="5">3.4.21.107</ecNumber>
    </recommendedName>
    <alternativeName>
        <fullName evidence="14">Protease Do</fullName>
    </alternativeName>
</protein>
<name>A0A520MPG2_9GAMM</name>
<keyword evidence="10" id="KW-0574">Periplasm</keyword>
<comment type="subcellular location">
    <subcellularLocation>
        <location evidence="3">Periplasm</location>
    </subcellularLocation>
</comment>
<feature type="active site" description="Charge relay system" evidence="15">
    <location>
        <position position="83"/>
    </location>
</feature>
<dbReference type="InterPro" id="IPR001940">
    <property type="entry name" value="Peptidase_S1C"/>
</dbReference>
<feature type="domain" description="PDZ" evidence="17">
    <location>
        <begin position="228"/>
        <end position="311"/>
    </location>
</feature>
<comment type="caution">
    <text evidence="18">The sequence shown here is derived from an EMBL/GenBank/DDBJ whole genome shotgun (WGS) entry which is preliminary data.</text>
</comment>
<dbReference type="PANTHER" id="PTHR22939">
    <property type="entry name" value="SERINE PROTEASE FAMILY S1C HTRA-RELATED"/>
    <property type="match status" value="1"/>
</dbReference>
<accession>A0A520MPG2</accession>
<evidence type="ECO:0000259" key="17">
    <source>
        <dbReference type="PROSITE" id="PS50106"/>
    </source>
</evidence>
<feature type="binding site" evidence="16">
    <location>
        <begin position="187"/>
        <end position="189"/>
    </location>
    <ligand>
        <name>substrate</name>
    </ligand>
</feature>
<evidence type="ECO:0000256" key="10">
    <source>
        <dbReference type="ARBA" id="ARBA00022764"/>
    </source>
</evidence>
<feature type="active site" description="Charge relay system" evidence="15">
    <location>
        <position position="113"/>
    </location>
</feature>
<dbReference type="InterPro" id="IPR009003">
    <property type="entry name" value="Peptidase_S1_PA"/>
</dbReference>
<evidence type="ECO:0000256" key="12">
    <source>
        <dbReference type="ARBA" id="ARBA00022825"/>
    </source>
</evidence>
<evidence type="ECO:0000256" key="4">
    <source>
        <dbReference type="ARBA" id="ARBA00010541"/>
    </source>
</evidence>
<reference evidence="18 19" key="1">
    <citation type="submission" date="2019-02" db="EMBL/GenBank/DDBJ databases">
        <title>Prokaryotic population dynamics and viral predation in marine succession experiment using metagenomics: the confinement effect.</title>
        <authorList>
            <person name="Haro-Moreno J.M."/>
            <person name="Rodriguez-Valera F."/>
            <person name="Lopez-Perez M."/>
        </authorList>
    </citation>
    <scope>NUCLEOTIDE SEQUENCE [LARGE SCALE GENOMIC DNA]</scope>
    <source>
        <strain evidence="18">MED-G170</strain>
    </source>
</reference>
<evidence type="ECO:0000256" key="15">
    <source>
        <dbReference type="PIRSR" id="PIRSR611782-1"/>
    </source>
</evidence>
<evidence type="ECO:0000256" key="13">
    <source>
        <dbReference type="ARBA" id="ARBA00023016"/>
    </source>
</evidence>
<dbReference type="EMBL" id="SHBP01000001">
    <property type="protein sequence ID" value="RZO23111.1"/>
    <property type="molecule type" value="Genomic_DNA"/>
</dbReference>
<evidence type="ECO:0000256" key="7">
    <source>
        <dbReference type="ARBA" id="ARBA00022670"/>
    </source>
</evidence>
<dbReference type="InterPro" id="IPR036034">
    <property type="entry name" value="PDZ_sf"/>
</dbReference>
<keyword evidence="12" id="KW-0720">Serine protease</keyword>
<organism evidence="18 19">
    <name type="scientific">SAR92 clade bacterium</name>
    <dbReference type="NCBI Taxonomy" id="2315479"/>
    <lineage>
        <taxon>Bacteria</taxon>
        <taxon>Pseudomonadati</taxon>
        <taxon>Pseudomonadota</taxon>
        <taxon>Gammaproteobacteria</taxon>
        <taxon>Cellvibrionales</taxon>
        <taxon>Porticoccaceae</taxon>
        <taxon>SAR92 clade</taxon>
    </lineage>
</organism>
<dbReference type="SUPFAM" id="SSF50494">
    <property type="entry name" value="Trypsin-like serine proteases"/>
    <property type="match status" value="1"/>
</dbReference>
<comment type="function">
    <text evidence="2">Might be efficient in the degradation of transiently denatured and unfolded proteins which accumulate in the periplasm following stress conditions.</text>
</comment>
<gene>
    <name evidence="18" type="ORF">EVB03_00850</name>
</gene>
<evidence type="ECO:0000256" key="2">
    <source>
        <dbReference type="ARBA" id="ARBA00002610"/>
    </source>
</evidence>
<dbReference type="EC" id="3.4.21.107" evidence="5"/>
<dbReference type="InterPro" id="IPR011782">
    <property type="entry name" value="Pept_S1C_Do"/>
</dbReference>
<evidence type="ECO:0000256" key="14">
    <source>
        <dbReference type="ARBA" id="ARBA00032850"/>
    </source>
</evidence>
<evidence type="ECO:0000313" key="18">
    <source>
        <dbReference type="EMBL" id="RZO23111.1"/>
    </source>
</evidence>
<dbReference type="GO" id="GO:0004252">
    <property type="term" value="F:serine-type endopeptidase activity"/>
    <property type="evidence" value="ECO:0007669"/>
    <property type="project" value="InterPro"/>
</dbReference>
<dbReference type="Pfam" id="PF13365">
    <property type="entry name" value="Trypsin_2"/>
    <property type="match status" value="1"/>
</dbReference>
<dbReference type="GO" id="GO:0006508">
    <property type="term" value="P:proteolysis"/>
    <property type="evidence" value="ECO:0007669"/>
    <property type="project" value="UniProtKB-KW"/>
</dbReference>
<comment type="similarity">
    <text evidence="4">Belongs to the peptidase S1C family.</text>
</comment>
<keyword evidence="9" id="KW-0677">Repeat</keyword>
<proteinExistence type="inferred from homology"/>
<evidence type="ECO:0000313" key="19">
    <source>
        <dbReference type="Proteomes" id="UP000315889"/>
    </source>
</evidence>
<keyword evidence="8" id="KW-0732">Signal</keyword>
<dbReference type="SUPFAM" id="SSF50156">
    <property type="entry name" value="PDZ domain-like"/>
    <property type="match status" value="2"/>
</dbReference>
<dbReference type="SMART" id="SM00228">
    <property type="entry name" value="PDZ"/>
    <property type="match status" value="2"/>
</dbReference>
<dbReference type="InterPro" id="IPR001478">
    <property type="entry name" value="PDZ"/>
</dbReference>
<evidence type="ECO:0000256" key="11">
    <source>
        <dbReference type="ARBA" id="ARBA00022801"/>
    </source>
</evidence>
<evidence type="ECO:0000256" key="9">
    <source>
        <dbReference type="ARBA" id="ARBA00022737"/>
    </source>
</evidence>
<keyword evidence="7" id="KW-0645">Protease</keyword>
<sequence>MVCVDKVYADLPDFSALVEAAAPAVVKINTVSKPVDNRDKLRGQVPEMFRELLEQRRRPARPARTMGSGFVISKDGYILTNHHVVDGADDIQVQFANRSEYSAVIVGSDRRSDLALLKIEADNLPSLKFASSESIKVGSWVLAIGSPFGLDYSVTAGIVSAIGRSLPTDKGENYVPFIQTDVAINRGNSGGPLFNLDGEVVGINSQIYSPTGGSVGLSFSIPVSIATNVVAQLRDSGEVRRGFLGVGISDVDQFMAGALGLPGPIGAYIESVTPDSAAANGGIQPDDVIVSVDGQAILRSEDLPHIVGLIKPEEMINVEVYREGKFKELKLKIGALEGDDNIQASVIDQSDRLGLSVADPGAEDLRLLRLRGGVEVVKVLSDSPADIAGLEVGDIIIQLGYSRIDDSEEYRLVIAEIPKNTPIRIRFYRQGKAIFRTIQINE</sequence>
<dbReference type="Proteomes" id="UP000315889">
    <property type="component" value="Unassembled WGS sequence"/>
</dbReference>
<feature type="binding site" evidence="16">
    <location>
        <position position="83"/>
    </location>
    <ligand>
        <name>substrate</name>
    </ligand>
</feature>
<dbReference type="PRINTS" id="PR00834">
    <property type="entry name" value="PROTEASES2C"/>
</dbReference>
<dbReference type="PANTHER" id="PTHR22939:SF130">
    <property type="entry name" value="PERIPLASMIC SERINE ENDOPROTEASE DEGP-LIKE-RELATED"/>
    <property type="match status" value="1"/>
</dbReference>
<evidence type="ECO:0000256" key="8">
    <source>
        <dbReference type="ARBA" id="ARBA00022729"/>
    </source>
</evidence>
<feature type="domain" description="PDZ" evidence="17">
    <location>
        <begin position="341"/>
        <end position="399"/>
    </location>
</feature>
<evidence type="ECO:0000256" key="5">
    <source>
        <dbReference type="ARBA" id="ARBA00013035"/>
    </source>
</evidence>
<evidence type="ECO:0000256" key="1">
    <source>
        <dbReference type="ARBA" id="ARBA00001772"/>
    </source>
</evidence>
<evidence type="ECO:0000256" key="16">
    <source>
        <dbReference type="PIRSR" id="PIRSR611782-2"/>
    </source>
</evidence>
<feature type="binding site" evidence="16">
    <location>
        <position position="113"/>
    </location>
    <ligand>
        <name>substrate</name>
    </ligand>
</feature>
<keyword evidence="11" id="KW-0378">Hydrolase</keyword>